<organism evidence="1 2">
    <name type="scientific">Shewanella zhuhaiensis</name>
    <dbReference type="NCBI Taxonomy" id="2919576"/>
    <lineage>
        <taxon>Bacteria</taxon>
        <taxon>Pseudomonadati</taxon>
        <taxon>Pseudomonadota</taxon>
        <taxon>Gammaproteobacteria</taxon>
        <taxon>Alteromonadales</taxon>
        <taxon>Shewanellaceae</taxon>
        <taxon>Shewanella</taxon>
    </lineage>
</organism>
<keyword evidence="2" id="KW-1185">Reference proteome</keyword>
<protein>
    <submittedName>
        <fullName evidence="1">DUF3135 domain-containing protein</fullName>
    </submittedName>
</protein>
<dbReference type="InterPro" id="IPR021482">
    <property type="entry name" value="DUF3135"/>
</dbReference>
<proteinExistence type="predicted"/>
<dbReference type="Pfam" id="PF11333">
    <property type="entry name" value="DUF3135"/>
    <property type="match status" value="1"/>
</dbReference>
<evidence type="ECO:0000313" key="2">
    <source>
        <dbReference type="Proteomes" id="UP001297581"/>
    </source>
</evidence>
<accession>A0AAJ1BKE3</accession>
<gene>
    <name evidence="1" type="ORF">MJ923_19370</name>
</gene>
<comment type="caution">
    <text evidence="1">The sequence shown here is derived from an EMBL/GenBank/DDBJ whole genome shotgun (WGS) entry which is preliminary data.</text>
</comment>
<evidence type="ECO:0000313" key="1">
    <source>
        <dbReference type="EMBL" id="MCH4296469.1"/>
    </source>
</evidence>
<dbReference type="RefSeq" id="WP_240592498.1">
    <property type="nucleotide sequence ID" value="NZ_JAKUDL010000010.1"/>
</dbReference>
<dbReference type="EMBL" id="JAKUDL010000010">
    <property type="protein sequence ID" value="MCH4296469.1"/>
    <property type="molecule type" value="Genomic_DNA"/>
</dbReference>
<dbReference type="AlphaFoldDB" id="A0AAJ1BKE3"/>
<name>A0AAJ1BKE3_9GAMM</name>
<sequence length="101" mass="11781">MTPLPDFDTLLWMADNQPDELERLRSTLNREVIEGSECNKAQLECLVFNLDRQLERCSNPYHRCVVAMSMMRGKLHTLQNLINEPNYLERTSADVIPLFKV</sequence>
<dbReference type="Proteomes" id="UP001297581">
    <property type="component" value="Unassembled WGS sequence"/>
</dbReference>
<reference evidence="1 2" key="1">
    <citation type="submission" date="2022-02" db="EMBL/GenBank/DDBJ databases">
        <title>The genome sequence of Shewanella sp. 3B26.</title>
        <authorList>
            <person name="Du J."/>
        </authorList>
    </citation>
    <scope>NUCLEOTIDE SEQUENCE [LARGE SCALE GENOMIC DNA]</scope>
    <source>
        <strain evidence="1 2">3B26</strain>
    </source>
</reference>